<dbReference type="EnsemblPlants" id="HORVU.MOREX.r3.2HG0200120.1">
    <property type="protein sequence ID" value="HORVU.MOREX.r3.2HG0200120.1"/>
    <property type="gene ID" value="HORVU.MOREX.r3.2HG0200120"/>
</dbReference>
<feature type="domain" description="KIB1-4 beta-propeller" evidence="2">
    <location>
        <begin position="355"/>
        <end position="610"/>
    </location>
</feature>
<feature type="compositionally biased region" description="Low complexity" evidence="1">
    <location>
        <begin position="258"/>
        <end position="274"/>
    </location>
</feature>
<organism evidence="3 4">
    <name type="scientific">Hordeum vulgare subsp. vulgare</name>
    <name type="common">Domesticated barley</name>
    <dbReference type="NCBI Taxonomy" id="112509"/>
    <lineage>
        <taxon>Eukaryota</taxon>
        <taxon>Viridiplantae</taxon>
        <taxon>Streptophyta</taxon>
        <taxon>Embryophyta</taxon>
        <taxon>Tracheophyta</taxon>
        <taxon>Spermatophyta</taxon>
        <taxon>Magnoliopsida</taxon>
        <taxon>Liliopsida</taxon>
        <taxon>Poales</taxon>
        <taxon>Poaceae</taxon>
        <taxon>BOP clade</taxon>
        <taxon>Pooideae</taxon>
        <taxon>Triticodae</taxon>
        <taxon>Triticeae</taxon>
        <taxon>Hordeinae</taxon>
        <taxon>Hordeum</taxon>
    </lineage>
</organism>
<evidence type="ECO:0000313" key="3">
    <source>
        <dbReference type="EnsemblPlants" id="HORVU.MOREX.r3.2HG0200120.1"/>
    </source>
</evidence>
<dbReference type="Proteomes" id="UP000011116">
    <property type="component" value="Chromosome 2H"/>
</dbReference>
<reference evidence="4" key="1">
    <citation type="journal article" date="2012" name="Nature">
        <title>A physical, genetic and functional sequence assembly of the barley genome.</title>
        <authorList>
            <consortium name="The International Barley Genome Sequencing Consortium"/>
            <person name="Mayer K.F."/>
            <person name="Waugh R."/>
            <person name="Brown J.W."/>
            <person name="Schulman A."/>
            <person name="Langridge P."/>
            <person name="Platzer M."/>
            <person name="Fincher G.B."/>
            <person name="Muehlbauer G.J."/>
            <person name="Sato K."/>
            <person name="Close T.J."/>
            <person name="Wise R.P."/>
            <person name="Stein N."/>
        </authorList>
    </citation>
    <scope>NUCLEOTIDE SEQUENCE [LARGE SCALE GENOMIC DNA]</scope>
    <source>
        <strain evidence="4">cv. Morex</strain>
    </source>
</reference>
<dbReference type="InterPro" id="IPR029058">
    <property type="entry name" value="AB_hydrolase_fold"/>
</dbReference>
<evidence type="ECO:0000256" key="1">
    <source>
        <dbReference type="SAM" id="MobiDB-lite"/>
    </source>
</evidence>
<name>A0A8I6WII5_HORVV</name>
<evidence type="ECO:0000313" key="4">
    <source>
        <dbReference type="Proteomes" id="UP000011116"/>
    </source>
</evidence>
<dbReference type="AlphaFoldDB" id="A0A8I6WII5"/>
<dbReference type="PANTHER" id="PTHR33165">
    <property type="entry name" value="F-BOX DOMAIN CONTAINING PROTEIN-LIKE-RELATED"/>
    <property type="match status" value="1"/>
</dbReference>
<dbReference type="InterPro" id="IPR005174">
    <property type="entry name" value="KIB1-4_b-propeller"/>
</dbReference>
<dbReference type="Pfam" id="PF03478">
    <property type="entry name" value="Beta-prop_KIB1-4"/>
    <property type="match status" value="1"/>
</dbReference>
<dbReference type="PANTHER" id="PTHR33165:SF106">
    <property type="entry name" value="EXPRESSED PROTEIN"/>
    <property type="match status" value="1"/>
</dbReference>
<feature type="region of interest" description="Disordered" evidence="1">
    <location>
        <begin position="237"/>
        <end position="277"/>
    </location>
</feature>
<sequence>MATAEAQGDGAPRRAGYRCVAPDIRGTGGTEASADVASYTAFHVVDNAIALLNAPGIHKVHIKTVSDLETGRLGEARRRPTPRGELGLWGGVTDRVSWAGAAAAWPTGAGVAVGGATIRWSTRGAGAEALTASVPSPDARRRLSLEGFHLVRAGRLGTRGGRSSFWRRESIEAAGTRCQGGSGTRDPIWIPRSREGAALALGPHPDRIEREGRCSRGGLAAICRCEIRDLSRLPATKSATRVGAMPPSANRKRRRRVSSSSAAAPAATSESSDAYSSWGSLPGDLVCLIGWRALAGDLRDYVRLRAVCRDWRAATISPGGRGLHDPRFHPRRWRMLPEGHGLHPGHTKLRGYVRFINLSTGAIVRVRLPLFSNHCVLDSVDGILLLQRDEDTVVRLLHPFTGDIVDLPPLATLLRGLAPGQDKMFSWNVLRTVGATSFTVSADGVVTVMIGLFKLGRVACATTMDQQWRLSAWRISNGWRPLSFQGKMYTLHTPTNGSELQIFQIDLPGPGEKEDFDTVLCHLPAPKLIATCLAGKPRRPFYHLAECDSEILVIGRDLSSSLDVEVYRLSDIILDRIAPVTSIGGNALFVEERVLSVSSRVHPTIVGDSVVHLHNKEIYLGHYQLGTGTWLPTADGCVRRDVPSPCSLIYHIFTCCYRPTWNKGGLLYQGNVQPSWRVKRKWREGA</sequence>
<dbReference type="Gramene" id="HORVU.MOREX.r3.2HG0200120.1">
    <property type="protein sequence ID" value="HORVU.MOREX.r3.2HG0200120.1"/>
    <property type="gene ID" value="HORVU.MOREX.r3.2HG0200120"/>
</dbReference>
<dbReference type="Gene3D" id="3.40.50.1820">
    <property type="entry name" value="alpha/beta hydrolase"/>
    <property type="match status" value="1"/>
</dbReference>
<proteinExistence type="predicted"/>
<reference evidence="3" key="3">
    <citation type="submission" date="2022-01" db="UniProtKB">
        <authorList>
            <consortium name="EnsemblPlants"/>
        </authorList>
    </citation>
    <scope>IDENTIFICATION</scope>
    <source>
        <strain evidence="3">subsp. vulgare</strain>
    </source>
</reference>
<dbReference type="SUPFAM" id="SSF53474">
    <property type="entry name" value="alpha/beta-Hydrolases"/>
    <property type="match status" value="1"/>
</dbReference>
<accession>A0A8I6WII5</accession>
<reference evidence="3" key="2">
    <citation type="submission" date="2020-10" db="EMBL/GenBank/DDBJ databases">
        <authorList>
            <person name="Scholz U."/>
            <person name="Mascher M."/>
            <person name="Fiebig A."/>
        </authorList>
    </citation>
    <scope>NUCLEOTIDE SEQUENCE [LARGE SCALE GENOMIC DNA]</scope>
    <source>
        <strain evidence="3">cv. Morex</strain>
    </source>
</reference>
<evidence type="ECO:0000259" key="2">
    <source>
        <dbReference type="Pfam" id="PF03478"/>
    </source>
</evidence>
<keyword evidence="4" id="KW-1185">Reference proteome</keyword>
<protein>
    <recommendedName>
        <fullName evidence="2">KIB1-4 beta-propeller domain-containing protein</fullName>
    </recommendedName>
</protein>